<dbReference type="KEGG" id="dmm:dnm_086170"/>
<name>A0A975GSY9_9BACT</name>
<keyword evidence="2" id="KW-1185">Reference proteome</keyword>
<evidence type="ECO:0000313" key="2">
    <source>
        <dbReference type="Proteomes" id="UP000663722"/>
    </source>
</evidence>
<accession>A0A975GSY9</accession>
<protein>
    <submittedName>
        <fullName evidence="1">Uncharacterized protein</fullName>
    </submittedName>
</protein>
<gene>
    <name evidence="1" type="ORF">dnm_086170</name>
</gene>
<reference evidence="1" key="1">
    <citation type="journal article" date="2021" name="Microb. Physiol.">
        <title>Proteogenomic Insights into the Physiology of Marine, Sulfate-Reducing, Filamentous Desulfonema limicola and Desulfonema magnum.</title>
        <authorList>
            <person name="Schnaars V."/>
            <person name="Wohlbrand L."/>
            <person name="Scheve S."/>
            <person name="Hinrichs C."/>
            <person name="Reinhardt R."/>
            <person name="Rabus R."/>
        </authorList>
    </citation>
    <scope>NUCLEOTIDE SEQUENCE</scope>
    <source>
        <strain evidence="1">4be13</strain>
    </source>
</reference>
<dbReference type="Proteomes" id="UP000663722">
    <property type="component" value="Chromosome"/>
</dbReference>
<dbReference type="EMBL" id="CP061800">
    <property type="protein sequence ID" value="QTA92534.1"/>
    <property type="molecule type" value="Genomic_DNA"/>
</dbReference>
<evidence type="ECO:0000313" key="1">
    <source>
        <dbReference type="EMBL" id="QTA92534.1"/>
    </source>
</evidence>
<dbReference type="AlphaFoldDB" id="A0A975GSY9"/>
<organism evidence="1 2">
    <name type="scientific">Desulfonema magnum</name>
    <dbReference type="NCBI Taxonomy" id="45655"/>
    <lineage>
        <taxon>Bacteria</taxon>
        <taxon>Pseudomonadati</taxon>
        <taxon>Thermodesulfobacteriota</taxon>
        <taxon>Desulfobacteria</taxon>
        <taxon>Desulfobacterales</taxon>
        <taxon>Desulfococcaceae</taxon>
        <taxon>Desulfonema</taxon>
    </lineage>
</organism>
<sequence length="47" mass="5295">MFILFSTVTTNSPYTAKRLPVSNTLRLLLIISMSNTRQTGTALYVLF</sequence>
<proteinExistence type="predicted"/>